<feature type="transmembrane region" description="Helical" evidence="1">
    <location>
        <begin position="67"/>
        <end position="86"/>
    </location>
</feature>
<keyword evidence="1" id="KW-0812">Transmembrane</keyword>
<comment type="caution">
    <text evidence="2">The sequence shown here is derived from an EMBL/GenBank/DDBJ whole genome shotgun (WGS) entry which is preliminary data.</text>
</comment>
<dbReference type="Proteomes" id="UP000193922">
    <property type="component" value="Unassembled WGS sequence"/>
</dbReference>
<gene>
    <name evidence="2" type="ORF">DL89DRAFT_22878</name>
</gene>
<proteinExistence type="predicted"/>
<protein>
    <submittedName>
        <fullName evidence="2">Uncharacterized protein</fullName>
    </submittedName>
</protein>
<sequence>MTFLTPTAFQVFLSISGLMTGYIAAFIMSFIAACMKSVQFAQYTTSGMMMLAAFPRWTNHLTPWRKLGYFVCLVIVLLSYHSSIALERFGRYGMEYVVGENATVAIDFNLLATVPPSKCKDYLADNLQWYNCTAIADPREFQILPLEDQQFSTMFNDTSRGWTIDREDVETAWVSPQLYLQNGAFVALPDLSRSYPQNKSSVFEPDHVVLTNMTYFDVQSLYPISGRTHSGVYNALNIFATTQYNLGPKGLVDYYSDNSRLTQGIYAIQLDKDMILYYHVRVNSTHHAYNSTYCKDTPYGDMFMEHYANIADAGVPFSELDSNKVHNYTGHVADIGFEHTDSSFKVTLTSISQQNARLGYMSSNMCDTYYYQSEIRYKIVQTESTGGGTVAPAEFGTSIVTMDENGYNIAGISFCSSIALFNDPFARCDWGSFTKTIQYYHPLVKSVMSYKGDLPPGEIHVAGNKYSIKEGIYIGAAAKAVFGLIAGLAAIFAIIQITVPGFGPYSSHAMDIIAAASLEEPGKLDAFPCVAFQYDGNHIDGYRVRLNGYEVQLRQYEQPGMSRKSLAPWAKASQSDTFSDADTVFRNSGVFRHPVYRNV</sequence>
<evidence type="ECO:0000256" key="1">
    <source>
        <dbReference type="SAM" id="Phobius"/>
    </source>
</evidence>
<feature type="transmembrane region" description="Helical" evidence="1">
    <location>
        <begin position="12"/>
        <end position="33"/>
    </location>
</feature>
<reference evidence="2 3" key="1">
    <citation type="submission" date="2016-07" db="EMBL/GenBank/DDBJ databases">
        <title>Pervasive Adenine N6-methylation of Active Genes in Fungi.</title>
        <authorList>
            <consortium name="DOE Joint Genome Institute"/>
            <person name="Mondo S.J."/>
            <person name="Dannebaum R.O."/>
            <person name="Kuo R.C."/>
            <person name="Labutti K."/>
            <person name="Haridas S."/>
            <person name="Kuo A."/>
            <person name="Salamov A."/>
            <person name="Ahrendt S.R."/>
            <person name="Lipzen A."/>
            <person name="Sullivan W."/>
            <person name="Andreopoulos W.B."/>
            <person name="Clum A."/>
            <person name="Lindquist E."/>
            <person name="Daum C."/>
            <person name="Ramamoorthy G.K."/>
            <person name="Gryganskyi A."/>
            <person name="Culley D."/>
            <person name="Magnuson J.K."/>
            <person name="James T.Y."/>
            <person name="O'Malley M.A."/>
            <person name="Stajich J.E."/>
            <person name="Spatafora J.W."/>
            <person name="Visel A."/>
            <person name="Grigoriev I.V."/>
        </authorList>
    </citation>
    <scope>NUCLEOTIDE SEQUENCE [LARGE SCALE GENOMIC DNA]</scope>
    <source>
        <strain evidence="2 3">ATCC 12442</strain>
    </source>
</reference>
<keyword evidence="3" id="KW-1185">Reference proteome</keyword>
<evidence type="ECO:0000313" key="3">
    <source>
        <dbReference type="Proteomes" id="UP000193922"/>
    </source>
</evidence>
<name>A0A1Y1WMK5_9FUNG</name>
<organism evidence="2 3">
    <name type="scientific">Linderina pennispora</name>
    <dbReference type="NCBI Taxonomy" id="61395"/>
    <lineage>
        <taxon>Eukaryota</taxon>
        <taxon>Fungi</taxon>
        <taxon>Fungi incertae sedis</taxon>
        <taxon>Zoopagomycota</taxon>
        <taxon>Kickxellomycotina</taxon>
        <taxon>Kickxellomycetes</taxon>
        <taxon>Kickxellales</taxon>
        <taxon>Kickxellaceae</taxon>
        <taxon>Linderina</taxon>
    </lineage>
</organism>
<keyword evidence="1" id="KW-1133">Transmembrane helix</keyword>
<keyword evidence="1" id="KW-0472">Membrane</keyword>
<dbReference type="AlphaFoldDB" id="A0A1Y1WMK5"/>
<dbReference type="OrthoDB" id="10351530at2759"/>
<dbReference type="GeneID" id="63801526"/>
<dbReference type="RefSeq" id="XP_040747998.1">
    <property type="nucleotide sequence ID" value="XM_040884878.1"/>
</dbReference>
<accession>A0A1Y1WMK5</accession>
<evidence type="ECO:0000313" key="2">
    <source>
        <dbReference type="EMBL" id="ORX74787.1"/>
    </source>
</evidence>
<feature type="transmembrane region" description="Helical" evidence="1">
    <location>
        <begin position="472"/>
        <end position="495"/>
    </location>
</feature>
<dbReference type="EMBL" id="MCFD01000001">
    <property type="protein sequence ID" value="ORX74787.1"/>
    <property type="molecule type" value="Genomic_DNA"/>
</dbReference>